<dbReference type="FunFam" id="2.10.70.100:FF:000001">
    <property type="entry name" value="Sensory transduction histidine kinase"/>
    <property type="match status" value="1"/>
</dbReference>
<evidence type="ECO:0000256" key="5">
    <source>
        <dbReference type="ARBA" id="ARBA00022519"/>
    </source>
</evidence>
<dbReference type="AlphaFoldDB" id="A0A3A4R4A9"/>
<evidence type="ECO:0000313" key="17">
    <source>
        <dbReference type="Proteomes" id="UP000266426"/>
    </source>
</evidence>
<comment type="caution">
    <text evidence="16">The sequence shown here is derived from an EMBL/GenBank/DDBJ whole genome shotgun (WGS) entry which is preliminary data.</text>
</comment>
<feature type="domain" description="Histidine kinase" evidence="14">
    <location>
        <begin position="341"/>
        <end position="555"/>
    </location>
</feature>
<dbReference type="PANTHER" id="PTHR43304">
    <property type="entry name" value="PHYTOCHROME-LIKE PROTEIN CPH1"/>
    <property type="match status" value="1"/>
</dbReference>
<evidence type="ECO:0000256" key="9">
    <source>
        <dbReference type="ARBA" id="ARBA00022737"/>
    </source>
</evidence>
<keyword evidence="5" id="KW-0997">Cell inner membrane</keyword>
<evidence type="ECO:0000256" key="3">
    <source>
        <dbReference type="ARBA" id="ARBA00012438"/>
    </source>
</evidence>
<dbReference type="EC" id="2.7.13.3" evidence="3"/>
<dbReference type="PRINTS" id="PR00344">
    <property type="entry name" value="BCTRLSENSOR"/>
</dbReference>
<dbReference type="Gene3D" id="3.30.565.10">
    <property type="entry name" value="Histidine kinase-like ATPase, C-terminal domain"/>
    <property type="match status" value="1"/>
</dbReference>
<dbReference type="FunFam" id="3.30.565.10:FF:000006">
    <property type="entry name" value="Sensor histidine kinase WalK"/>
    <property type="match status" value="1"/>
</dbReference>
<dbReference type="InterPro" id="IPR003594">
    <property type="entry name" value="HATPase_dom"/>
</dbReference>
<keyword evidence="4" id="KW-1003">Cell membrane</keyword>
<dbReference type="EMBL" id="QZJZ01000041">
    <property type="protein sequence ID" value="RJP59809.1"/>
    <property type="molecule type" value="Genomic_DNA"/>
</dbReference>
<evidence type="ECO:0000256" key="12">
    <source>
        <dbReference type="ARBA" id="ARBA00022989"/>
    </source>
</evidence>
<dbReference type="InterPro" id="IPR004358">
    <property type="entry name" value="Sig_transdc_His_kin-like_C"/>
</dbReference>
<keyword evidence="12" id="KW-1133">Transmembrane helix</keyword>
<dbReference type="SUPFAM" id="SSF55874">
    <property type="entry name" value="ATPase domain of HSP90 chaperone/DNA topoisomerase II/histidine kinase"/>
    <property type="match status" value="1"/>
</dbReference>
<evidence type="ECO:0000256" key="13">
    <source>
        <dbReference type="ARBA" id="ARBA00023136"/>
    </source>
</evidence>
<dbReference type="PROSITE" id="PS50113">
    <property type="entry name" value="PAC"/>
    <property type="match status" value="1"/>
</dbReference>
<dbReference type="GO" id="GO:0000155">
    <property type="term" value="F:phosphorelay sensor kinase activity"/>
    <property type="evidence" value="ECO:0007669"/>
    <property type="project" value="InterPro"/>
</dbReference>
<dbReference type="Pfam" id="PF02518">
    <property type="entry name" value="HATPase_c"/>
    <property type="match status" value="1"/>
</dbReference>
<dbReference type="InterPro" id="IPR001610">
    <property type="entry name" value="PAC"/>
</dbReference>
<protein>
    <recommendedName>
        <fullName evidence="3">histidine kinase</fullName>
        <ecNumber evidence="3">2.7.13.3</ecNumber>
    </recommendedName>
</protein>
<evidence type="ECO:0000256" key="1">
    <source>
        <dbReference type="ARBA" id="ARBA00000085"/>
    </source>
</evidence>
<dbReference type="InterPro" id="IPR003661">
    <property type="entry name" value="HisK_dim/P_dom"/>
</dbReference>
<evidence type="ECO:0000259" key="15">
    <source>
        <dbReference type="PROSITE" id="PS50113"/>
    </source>
</evidence>
<keyword evidence="10" id="KW-0547">Nucleotide-binding</keyword>
<dbReference type="InterPro" id="IPR036097">
    <property type="entry name" value="HisK_dim/P_sf"/>
</dbReference>
<dbReference type="InterPro" id="IPR018771">
    <property type="entry name" value="PocR_dom"/>
</dbReference>
<evidence type="ECO:0000259" key="14">
    <source>
        <dbReference type="PROSITE" id="PS50109"/>
    </source>
</evidence>
<keyword evidence="7" id="KW-0808">Transferase</keyword>
<evidence type="ECO:0000256" key="8">
    <source>
        <dbReference type="ARBA" id="ARBA00022692"/>
    </source>
</evidence>
<dbReference type="Proteomes" id="UP000266426">
    <property type="component" value="Unassembled WGS sequence"/>
</dbReference>
<dbReference type="GO" id="GO:0005886">
    <property type="term" value="C:plasma membrane"/>
    <property type="evidence" value="ECO:0007669"/>
    <property type="project" value="UniProtKB-SubCell"/>
</dbReference>
<dbReference type="PANTHER" id="PTHR43304:SF1">
    <property type="entry name" value="PAC DOMAIN-CONTAINING PROTEIN"/>
    <property type="match status" value="1"/>
</dbReference>
<dbReference type="InterPro" id="IPR005467">
    <property type="entry name" value="His_kinase_dom"/>
</dbReference>
<dbReference type="SUPFAM" id="SSF47384">
    <property type="entry name" value="Homodimeric domain of signal transducing histidine kinase"/>
    <property type="match status" value="1"/>
</dbReference>
<dbReference type="CDD" id="cd00130">
    <property type="entry name" value="PAS"/>
    <property type="match status" value="1"/>
</dbReference>
<dbReference type="Gene3D" id="2.10.70.100">
    <property type="match status" value="1"/>
</dbReference>
<dbReference type="Pfam" id="PF10114">
    <property type="entry name" value="PocR"/>
    <property type="match status" value="1"/>
</dbReference>
<proteinExistence type="predicted"/>
<dbReference type="Gene3D" id="3.30.450.20">
    <property type="entry name" value="PAS domain"/>
    <property type="match status" value="1"/>
</dbReference>
<comment type="subcellular location">
    <subcellularLocation>
        <location evidence="2">Cell inner membrane</location>
        <topology evidence="2">Multi-pass membrane protein</topology>
    </subcellularLocation>
</comment>
<dbReference type="SMART" id="SM00086">
    <property type="entry name" value="PAC"/>
    <property type="match status" value="1"/>
</dbReference>
<dbReference type="Pfam" id="PF08447">
    <property type="entry name" value="PAS_3"/>
    <property type="match status" value="1"/>
</dbReference>
<evidence type="ECO:0000256" key="2">
    <source>
        <dbReference type="ARBA" id="ARBA00004429"/>
    </source>
</evidence>
<keyword evidence="11" id="KW-0418">Kinase</keyword>
<evidence type="ECO:0000313" key="16">
    <source>
        <dbReference type="EMBL" id="RJP59809.1"/>
    </source>
</evidence>
<evidence type="ECO:0000256" key="4">
    <source>
        <dbReference type="ARBA" id="ARBA00022475"/>
    </source>
</evidence>
<dbReference type="PROSITE" id="PS50109">
    <property type="entry name" value="HIS_KIN"/>
    <property type="match status" value="1"/>
</dbReference>
<evidence type="ECO:0000256" key="10">
    <source>
        <dbReference type="ARBA" id="ARBA00022741"/>
    </source>
</evidence>
<evidence type="ECO:0000256" key="11">
    <source>
        <dbReference type="ARBA" id="ARBA00022777"/>
    </source>
</evidence>
<dbReference type="InterPro" id="IPR035965">
    <property type="entry name" value="PAS-like_dom_sf"/>
</dbReference>
<dbReference type="InterPro" id="IPR036890">
    <property type="entry name" value="HATPase_C_sf"/>
</dbReference>
<dbReference type="Pfam" id="PF00512">
    <property type="entry name" value="HisKA"/>
    <property type="match status" value="1"/>
</dbReference>
<sequence>MGLNLNEDCAMFDYQLRDLLDLSIIQKMADSHYRTTGMPIGIIDAIDDSVLVGAGWQDICVYFHRANPISLKRCRESDSLIKACLVKGEAYQYKCKNGLWDIGMPIIVSEKHLATMFLGQFFYEGEKPDRDFFITQAHEFNFELESYLSALDCTPVFTHEKVNYILEYDKALINFISDIAENTLLRIKANEELRMSEERYSLAQRVAKIGSWDWNIKTGDLHWSDQVGPLFGFPQGELKLTYEDYLRCVYPPDRQFVKDTVNRAVSEHQEYYIEHRIVWPDSTIRWISATGSVFYDSDNNPVRMLGVAQDITERKHHEERTENLLKEMEQRNAEMERFLYTASHDLKTPLITIEGFLGLLEQSIGSQCIDKSKDFIRRMNSAARKMRQLLEELVELSKVGRIIGTYEHIDFKALIDEAKQMFEERLRSKNIAVIADEHFPAITGDRKRLLEVMVNLIDNAVKYIGNTPEPRIKIGSYKDGNDSVIYIEDNGMGMNPKYFDKVFNLFEKLDHATEGSGIGLALVKRIIDVHGGRIWIESDGEGKGCSFHFTIPSPEHTVTDDVHK</sequence>
<keyword evidence="9" id="KW-0677">Repeat</keyword>
<accession>A0A3A4R4A9</accession>
<dbReference type="Gene3D" id="1.10.287.130">
    <property type="match status" value="1"/>
</dbReference>
<dbReference type="InterPro" id="IPR013655">
    <property type="entry name" value="PAS_fold_3"/>
</dbReference>
<dbReference type="NCBIfam" id="TIGR00229">
    <property type="entry name" value="sensory_box"/>
    <property type="match status" value="1"/>
</dbReference>
<organism evidence="16 17">
    <name type="scientific">Candidatus Auribacter fodinae</name>
    <dbReference type="NCBI Taxonomy" id="2093366"/>
    <lineage>
        <taxon>Bacteria</taxon>
        <taxon>Pseudomonadati</taxon>
        <taxon>Candidatus Auribacterota</taxon>
        <taxon>Candidatus Auribacteria</taxon>
        <taxon>Candidatus Auribacterales</taxon>
        <taxon>Candidatus Auribacteraceae</taxon>
        <taxon>Candidatus Auribacter</taxon>
    </lineage>
</organism>
<reference evidence="16 17" key="1">
    <citation type="journal article" date="2017" name="ISME J.">
        <title>Energy and carbon metabolisms in a deep terrestrial subsurface fluid microbial community.</title>
        <authorList>
            <person name="Momper L."/>
            <person name="Jungbluth S.P."/>
            <person name="Lee M.D."/>
            <person name="Amend J.P."/>
        </authorList>
    </citation>
    <scope>NUCLEOTIDE SEQUENCE [LARGE SCALE GENOMIC DNA]</scope>
    <source>
        <strain evidence="16">SURF_26</strain>
    </source>
</reference>
<dbReference type="SUPFAM" id="SSF55785">
    <property type="entry name" value="PYP-like sensor domain (PAS domain)"/>
    <property type="match status" value="1"/>
</dbReference>
<name>A0A3A4R4A9_9BACT</name>
<gene>
    <name evidence="16" type="ORF">C4541_05340</name>
</gene>
<feature type="domain" description="PAC" evidence="15">
    <location>
        <begin position="271"/>
        <end position="323"/>
    </location>
</feature>
<keyword evidence="8" id="KW-0812">Transmembrane</keyword>
<dbReference type="GO" id="GO:0000166">
    <property type="term" value="F:nucleotide binding"/>
    <property type="evidence" value="ECO:0007669"/>
    <property type="project" value="UniProtKB-KW"/>
</dbReference>
<dbReference type="InterPro" id="IPR000014">
    <property type="entry name" value="PAS"/>
</dbReference>
<comment type="catalytic activity">
    <reaction evidence="1">
        <text>ATP + protein L-histidine = ADP + protein N-phospho-L-histidine.</text>
        <dbReference type="EC" id="2.7.13.3"/>
    </reaction>
</comment>
<keyword evidence="13" id="KW-0472">Membrane</keyword>
<evidence type="ECO:0000256" key="6">
    <source>
        <dbReference type="ARBA" id="ARBA00022553"/>
    </source>
</evidence>
<dbReference type="SMART" id="SM00388">
    <property type="entry name" value="HisKA"/>
    <property type="match status" value="1"/>
</dbReference>
<dbReference type="SMART" id="SM00387">
    <property type="entry name" value="HATPase_c"/>
    <property type="match status" value="1"/>
</dbReference>
<dbReference type="CDD" id="cd00082">
    <property type="entry name" value="HisKA"/>
    <property type="match status" value="1"/>
</dbReference>
<keyword evidence="6" id="KW-0597">Phosphoprotein</keyword>
<dbReference type="InterPro" id="IPR000700">
    <property type="entry name" value="PAS-assoc_C"/>
</dbReference>
<evidence type="ECO:0000256" key="7">
    <source>
        <dbReference type="ARBA" id="ARBA00022679"/>
    </source>
</evidence>
<dbReference type="InterPro" id="IPR052162">
    <property type="entry name" value="Sensor_kinase/Photoreceptor"/>
</dbReference>